<protein>
    <submittedName>
        <fullName evidence="2">Uncharacterized protein</fullName>
    </submittedName>
</protein>
<dbReference type="EMBL" id="KZ679010">
    <property type="protein sequence ID" value="PSS20666.1"/>
    <property type="molecule type" value="Genomic_DNA"/>
</dbReference>
<accession>A0A2T3B4V1</accession>
<evidence type="ECO:0000313" key="2">
    <source>
        <dbReference type="EMBL" id="PSS20666.1"/>
    </source>
</evidence>
<keyword evidence="1" id="KW-0732">Signal</keyword>
<name>A0A2T3B4V1_AMORE</name>
<feature type="chain" id="PRO_5015628777" evidence="1">
    <location>
        <begin position="19"/>
        <end position="95"/>
    </location>
</feature>
<dbReference type="AlphaFoldDB" id="A0A2T3B4V1"/>
<reference evidence="2 3" key="1">
    <citation type="journal article" date="2018" name="New Phytol.">
        <title>Comparative genomics and transcriptomics depict ericoid mycorrhizal fungi as versatile saprotrophs and plant mutualists.</title>
        <authorList>
            <person name="Martino E."/>
            <person name="Morin E."/>
            <person name="Grelet G.A."/>
            <person name="Kuo A."/>
            <person name="Kohler A."/>
            <person name="Daghino S."/>
            <person name="Barry K.W."/>
            <person name="Cichocki N."/>
            <person name="Clum A."/>
            <person name="Dockter R.B."/>
            <person name="Hainaut M."/>
            <person name="Kuo R.C."/>
            <person name="LaButti K."/>
            <person name="Lindahl B.D."/>
            <person name="Lindquist E.A."/>
            <person name="Lipzen A."/>
            <person name="Khouja H.R."/>
            <person name="Magnuson J."/>
            <person name="Murat C."/>
            <person name="Ohm R.A."/>
            <person name="Singer S.W."/>
            <person name="Spatafora J.W."/>
            <person name="Wang M."/>
            <person name="Veneault-Fourrey C."/>
            <person name="Henrissat B."/>
            <person name="Grigoriev I.V."/>
            <person name="Martin F.M."/>
            <person name="Perotto S."/>
        </authorList>
    </citation>
    <scope>NUCLEOTIDE SEQUENCE [LARGE SCALE GENOMIC DNA]</scope>
    <source>
        <strain evidence="2 3">ATCC 22711</strain>
    </source>
</reference>
<gene>
    <name evidence="2" type="ORF">M430DRAFT_236808</name>
</gene>
<organism evidence="2 3">
    <name type="scientific">Amorphotheca resinae ATCC 22711</name>
    <dbReference type="NCBI Taxonomy" id="857342"/>
    <lineage>
        <taxon>Eukaryota</taxon>
        <taxon>Fungi</taxon>
        <taxon>Dikarya</taxon>
        <taxon>Ascomycota</taxon>
        <taxon>Pezizomycotina</taxon>
        <taxon>Leotiomycetes</taxon>
        <taxon>Helotiales</taxon>
        <taxon>Amorphothecaceae</taxon>
        <taxon>Amorphotheca</taxon>
    </lineage>
</organism>
<evidence type="ECO:0000256" key="1">
    <source>
        <dbReference type="SAM" id="SignalP"/>
    </source>
</evidence>
<dbReference type="GeneID" id="36573026"/>
<dbReference type="InParanoid" id="A0A2T3B4V1"/>
<evidence type="ECO:0000313" key="3">
    <source>
        <dbReference type="Proteomes" id="UP000241818"/>
    </source>
</evidence>
<sequence>MLLLIYMYFICLLQLPRSSIYYFCLFPNLQINTSIVVRLHSQRPPVPDDFTRIAYKQLMRTYTPWMNVYAELWWLLLRDWRRMAGWVLTVCMGWR</sequence>
<proteinExistence type="predicted"/>
<dbReference type="RefSeq" id="XP_024721936.1">
    <property type="nucleotide sequence ID" value="XM_024864945.1"/>
</dbReference>
<dbReference type="Proteomes" id="UP000241818">
    <property type="component" value="Unassembled WGS sequence"/>
</dbReference>
<feature type="signal peptide" evidence="1">
    <location>
        <begin position="1"/>
        <end position="18"/>
    </location>
</feature>
<keyword evidence="3" id="KW-1185">Reference proteome</keyword>